<evidence type="ECO:0000313" key="2">
    <source>
        <dbReference type="Proteomes" id="UP001374535"/>
    </source>
</evidence>
<proteinExistence type="predicted"/>
<accession>A0AAQ3NT32</accession>
<reference evidence="1 2" key="1">
    <citation type="journal article" date="2023" name="Life. Sci Alliance">
        <title>Evolutionary insights into 3D genome organization and epigenetic landscape of Vigna mungo.</title>
        <authorList>
            <person name="Junaid A."/>
            <person name="Singh B."/>
            <person name="Bhatia S."/>
        </authorList>
    </citation>
    <scope>NUCLEOTIDE SEQUENCE [LARGE SCALE GENOMIC DNA]</scope>
    <source>
        <strain evidence="1">Urdbean</strain>
    </source>
</reference>
<sequence length="140" mass="16349">MNHSKDNNGEINFFNLESVIDAYDRVLAKCARLSKICHVLKMQTKKKLTENNEKSKELISCKEETRELQVSISKIKVKMVISKREKNKLALRHEKFVKYIKIAKDTKCLKLLTRKNNALVEELRKIYGDNKGLKMLIRKG</sequence>
<gene>
    <name evidence="1" type="ORF">V8G54_011524</name>
</gene>
<organism evidence="1 2">
    <name type="scientific">Vigna mungo</name>
    <name type="common">Black gram</name>
    <name type="synonym">Phaseolus mungo</name>
    <dbReference type="NCBI Taxonomy" id="3915"/>
    <lineage>
        <taxon>Eukaryota</taxon>
        <taxon>Viridiplantae</taxon>
        <taxon>Streptophyta</taxon>
        <taxon>Embryophyta</taxon>
        <taxon>Tracheophyta</taxon>
        <taxon>Spermatophyta</taxon>
        <taxon>Magnoliopsida</taxon>
        <taxon>eudicotyledons</taxon>
        <taxon>Gunneridae</taxon>
        <taxon>Pentapetalae</taxon>
        <taxon>rosids</taxon>
        <taxon>fabids</taxon>
        <taxon>Fabales</taxon>
        <taxon>Fabaceae</taxon>
        <taxon>Papilionoideae</taxon>
        <taxon>50 kb inversion clade</taxon>
        <taxon>NPAAA clade</taxon>
        <taxon>indigoferoid/millettioid clade</taxon>
        <taxon>Phaseoleae</taxon>
        <taxon>Vigna</taxon>
    </lineage>
</organism>
<name>A0AAQ3NT32_VIGMU</name>
<dbReference type="Proteomes" id="UP001374535">
    <property type="component" value="Chromosome 4"/>
</dbReference>
<protein>
    <submittedName>
        <fullName evidence="1">Uncharacterized protein</fullName>
    </submittedName>
</protein>
<keyword evidence="2" id="KW-1185">Reference proteome</keyword>
<evidence type="ECO:0000313" key="1">
    <source>
        <dbReference type="EMBL" id="WVZ13958.1"/>
    </source>
</evidence>
<dbReference type="EMBL" id="CP144697">
    <property type="protein sequence ID" value="WVZ13958.1"/>
    <property type="molecule type" value="Genomic_DNA"/>
</dbReference>
<dbReference type="AlphaFoldDB" id="A0AAQ3NT32"/>